<dbReference type="Pfam" id="PF14579">
    <property type="entry name" value="HHH_6"/>
    <property type="match status" value="1"/>
</dbReference>
<dbReference type="PANTHER" id="PTHR32294:SF4">
    <property type="entry name" value="ERROR-PRONE DNA POLYMERASE"/>
    <property type="match status" value="1"/>
</dbReference>
<dbReference type="Proteomes" id="UP000321577">
    <property type="component" value="Unassembled WGS sequence"/>
</dbReference>
<dbReference type="Pfam" id="PF07733">
    <property type="entry name" value="DNA_pol3_alpha"/>
    <property type="match status" value="1"/>
</dbReference>
<dbReference type="GO" id="GO:0006260">
    <property type="term" value="P:DNA replication"/>
    <property type="evidence" value="ECO:0007669"/>
    <property type="project" value="UniProtKB-KW"/>
</dbReference>
<evidence type="ECO:0000256" key="6">
    <source>
        <dbReference type="ARBA" id="ARBA00022763"/>
    </source>
</evidence>
<reference evidence="11 12" key="1">
    <citation type="submission" date="2019-07" db="EMBL/GenBank/DDBJ databases">
        <title>Whole genome shotgun sequence of Brevifollis gellanilyticus NBRC 108608.</title>
        <authorList>
            <person name="Hosoyama A."/>
            <person name="Uohara A."/>
            <person name="Ohji S."/>
            <person name="Ichikawa N."/>
        </authorList>
    </citation>
    <scope>NUCLEOTIDE SEQUENCE [LARGE SCALE GENOMIC DNA]</scope>
    <source>
        <strain evidence="11 12">NBRC 108608</strain>
    </source>
</reference>
<sequence length="1038" mass="116393">MAKDSPPFHELHARSAFSFLRGAASPEVMMRQASKLGMSHLVITDRDGVYGSARAHHEARALGIRAVVGAELTLECGGVLPVIVRTREGYQNLCRMLTQAKLAAAKGQSRITWDNLTTHARGLSALSGDHEGVLHRALDMGDKQKVVTLMQRLCQTFGSEHVFLEIHRRRLRHEDIRLSAIRDLAEHLSLPLVASNAPLYAAQEQRILQDAFTCLRHHTYLDAAGLHLAPNAEACLKSADQMQSLFADIPQALAETARVIESVEFGLENLGYEFPSHDVPAGHDQDSFLRERTFIGARERYPGNQLTPKVRAQLEKELALISKLGFSGYFLVVWDIVRWTKENGILVQGRGSAANSAVCYSLNITNVEPVGNSLLFERFLAEGRESWPDIDLDLPSGDQRERVIQEMYRRFAPYGAAMTANVITYRGRSAMREMGKVLNLPQDVIERFTDLYANGDFPHTLKLEEQVKQAGLPNEHPRLRPFLSLYSMVYGLPRHLGQHSGGMVLCTKGLDGIVPLEPASMPGRVVVQWDKDDCEDLGIIKVDFLGLGMMAVIEEAVHTSERRGHPVPLHTFPCNDPACYDLMQKADTIGVFQIESRAQMATLPRMKPENFYDLVVEVAIIRPGPIVGKMVHPYLSRRKDPSKIEYIDPEFEPILKRTLGVPLFQEQMLKMAMVIADFSGSEAEELRRAMSFHRSEERMDKAMAKLTAAMNRKNVKEEVQQRIKDSIKSFALYGFPESHAISFAQLAFTSVWLKVHRPAEFYAALLNCQPMGFYSCATLVRDAKQHGLRILPVCVCQSDETCTVVEDKILRLGFRQLRGFSSAAAQHLLHQRAVRPWQDLTDLLSRCQLSQRDKRVLAQAGAFNALGHHRRSALWESAVPLHQDLVESATTSEASPLSAMSDYERLAADYAVTGLTVGKHPMALIRDQLRRVVKASELSLHKNRSRLAIAGMVICRQRPGTANGHCFISLEDESGISNAFVPSRLFESSRLVITQEKFLKIHGELQHQEGVITVLAHRITSLRYDQLKQARLESHDFR</sequence>
<evidence type="ECO:0000256" key="7">
    <source>
        <dbReference type="ARBA" id="ARBA00022932"/>
    </source>
</evidence>
<dbReference type="Pfam" id="PF02811">
    <property type="entry name" value="PHP"/>
    <property type="match status" value="1"/>
</dbReference>
<evidence type="ECO:0000313" key="11">
    <source>
        <dbReference type="EMBL" id="GEP42619.1"/>
    </source>
</evidence>
<dbReference type="InterPro" id="IPR040982">
    <property type="entry name" value="DNA_pol3_finger"/>
</dbReference>
<evidence type="ECO:0000256" key="5">
    <source>
        <dbReference type="ARBA" id="ARBA00022705"/>
    </source>
</evidence>
<dbReference type="NCBIfam" id="TIGR00594">
    <property type="entry name" value="polc"/>
    <property type="match status" value="1"/>
</dbReference>
<keyword evidence="8" id="KW-0234">DNA repair</keyword>
<evidence type="ECO:0000313" key="12">
    <source>
        <dbReference type="Proteomes" id="UP000321577"/>
    </source>
</evidence>
<comment type="catalytic activity">
    <reaction evidence="9">
        <text>DNA(n) + a 2'-deoxyribonucleoside 5'-triphosphate = DNA(n+1) + diphosphate</text>
        <dbReference type="Rhea" id="RHEA:22508"/>
        <dbReference type="Rhea" id="RHEA-COMP:17339"/>
        <dbReference type="Rhea" id="RHEA-COMP:17340"/>
        <dbReference type="ChEBI" id="CHEBI:33019"/>
        <dbReference type="ChEBI" id="CHEBI:61560"/>
        <dbReference type="ChEBI" id="CHEBI:173112"/>
        <dbReference type="EC" id="2.7.7.7"/>
    </reaction>
</comment>
<dbReference type="GO" id="GO:0008408">
    <property type="term" value="F:3'-5' exonuclease activity"/>
    <property type="evidence" value="ECO:0007669"/>
    <property type="project" value="InterPro"/>
</dbReference>
<dbReference type="CDD" id="cd04485">
    <property type="entry name" value="DnaE_OBF"/>
    <property type="match status" value="1"/>
</dbReference>
<organism evidence="11 12">
    <name type="scientific">Brevifollis gellanilyticus</name>
    <dbReference type="NCBI Taxonomy" id="748831"/>
    <lineage>
        <taxon>Bacteria</taxon>
        <taxon>Pseudomonadati</taxon>
        <taxon>Verrucomicrobiota</taxon>
        <taxon>Verrucomicrobiia</taxon>
        <taxon>Verrucomicrobiales</taxon>
        <taxon>Verrucomicrobiaceae</taxon>
    </lineage>
</organism>
<evidence type="ECO:0000256" key="4">
    <source>
        <dbReference type="ARBA" id="ARBA00022695"/>
    </source>
</evidence>
<dbReference type="GO" id="GO:0003887">
    <property type="term" value="F:DNA-directed DNA polymerase activity"/>
    <property type="evidence" value="ECO:0007669"/>
    <property type="project" value="UniProtKB-KW"/>
</dbReference>
<dbReference type="InterPro" id="IPR004013">
    <property type="entry name" value="PHP_dom"/>
</dbReference>
<dbReference type="InterPro" id="IPR003141">
    <property type="entry name" value="Pol/His_phosphatase_N"/>
</dbReference>
<dbReference type="RefSeq" id="WP_146850217.1">
    <property type="nucleotide sequence ID" value="NZ_BKAG01000011.1"/>
</dbReference>
<evidence type="ECO:0000259" key="10">
    <source>
        <dbReference type="SMART" id="SM00481"/>
    </source>
</evidence>
<feature type="domain" description="Polymerase/histidinol phosphatase N-terminal" evidence="10">
    <location>
        <begin position="9"/>
        <end position="76"/>
    </location>
</feature>
<keyword evidence="5" id="KW-0235">DNA replication</keyword>
<dbReference type="EC" id="2.7.7.7" evidence="1"/>
<dbReference type="HAMAP" id="MF_01902">
    <property type="entry name" value="DNApol_error_prone"/>
    <property type="match status" value="1"/>
</dbReference>
<keyword evidence="6" id="KW-0227">DNA damage</keyword>
<dbReference type="AlphaFoldDB" id="A0A512M7B1"/>
<evidence type="ECO:0000256" key="2">
    <source>
        <dbReference type="ARBA" id="ARBA00022490"/>
    </source>
</evidence>
<keyword evidence="2" id="KW-0963">Cytoplasm</keyword>
<keyword evidence="12" id="KW-1185">Reference proteome</keyword>
<evidence type="ECO:0000256" key="1">
    <source>
        <dbReference type="ARBA" id="ARBA00012417"/>
    </source>
</evidence>
<protein>
    <recommendedName>
        <fullName evidence="1">DNA-directed DNA polymerase</fullName>
        <ecNumber evidence="1">2.7.7.7</ecNumber>
    </recommendedName>
</protein>
<evidence type="ECO:0000256" key="3">
    <source>
        <dbReference type="ARBA" id="ARBA00022679"/>
    </source>
</evidence>
<proteinExistence type="inferred from homology"/>
<dbReference type="NCBIfam" id="NF004225">
    <property type="entry name" value="PRK05672.1"/>
    <property type="match status" value="1"/>
</dbReference>
<accession>A0A512M7B1</accession>
<dbReference type="SMART" id="SM00481">
    <property type="entry name" value="POLIIIAc"/>
    <property type="match status" value="1"/>
</dbReference>
<dbReference type="InterPro" id="IPR023073">
    <property type="entry name" value="DnaE2"/>
</dbReference>
<dbReference type="Gene3D" id="3.20.20.140">
    <property type="entry name" value="Metal-dependent hydrolases"/>
    <property type="match status" value="1"/>
</dbReference>
<name>A0A512M7B1_9BACT</name>
<dbReference type="Gene3D" id="1.10.150.870">
    <property type="match status" value="1"/>
</dbReference>
<dbReference type="InterPro" id="IPR004805">
    <property type="entry name" value="DnaE2/DnaE/PolC"/>
</dbReference>
<dbReference type="PANTHER" id="PTHR32294">
    <property type="entry name" value="DNA POLYMERASE III SUBUNIT ALPHA"/>
    <property type="match status" value="1"/>
</dbReference>
<dbReference type="GO" id="GO:0006281">
    <property type="term" value="P:DNA repair"/>
    <property type="evidence" value="ECO:0007669"/>
    <property type="project" value="UniProtKB-KW"/>
</dbReference>
<dbReference type="SUPFAM" id="SSF89550">
    <property type="entry name" value="PHP domain-like"/>
    <property type="match status" value="1"/>
</dbReference>
<dbReference type="InterPro" id="IPR011708">
    <property type="entry name" value="DNA_pol3_alpha_NTPase_dom"/>
</dbReference>
<dbReference type="InterPro" id="IPR016195">
    <property type="entry name" value="Pol/histidinol_Pase-like"/>
</dbReference>
<comment type="caution">
    <text evidence="11">The sequence shown here is derived from an EMBL/GenBank/DDBJ whole genome shotgun (WGS) entry which is preliminary data.</text>
</comment>
<dbReference type="OrthoDB" id="9803237at2"/>
<evidence type="ECO:0000256" key="8">
    <source>
        <dbReference type="ARBA" id="ARBA00023204"/>
    </source>
</evidence>
<dbReference type="InterPro" id="IPR029460">
    <property type="entry name" value="DNAPol_HHH"/>
</dbReference>
<keyword evidence="7" id="KW-0239">DNA-directed DNA polymerase</keyword>
<dbReference type="Pfam" id="PF17657">
    <property type="entry name" value="DNA_pol3_finger"/>
    <property type="match status" value="1"/>
</dbReference>
<evidence type="ECO:0000256" key="9">
    <source>
        <dbReference type="ARBA" id="ARBA00049244"/>
    </source>
</evidence>
<dbReference type="EMBL" id="BKAG01000011">
    <property type="protein sequence ID" value="GEP42619.1"/>
    <property type="molecule type" value="Genomic_DNA"/>
</dbReference>
<keyword evidence="3" id="KW-0808">Transferase</keyword>
<keyword evidence="4" id="KW-0548">Nucleotidyltransferase</keyword>
<gene>
    <name evidence="11" type="primary">dnaE2</name>
    <name evidence="11" type="ORF">BGE01nite_19100</name>
</gene>